<protein>
    <submittedName>
        <fullName evidence="6">Ribosomal protein L16</fullName>
    </submittedName>
</protein>
<evidence type="ECO:0000256" key="3">
    <source>
        <dbReference type="ARBA" id="ARBA00023274"/>
    </source>
</evidence>
<gene>
    <name evidence="6" type="primary">rpl16</name>
</gene>
<dbReference type="InterPro" id="IPR000114">
    <property type="entry name" value="Ribosomal_uL16_bact-type"/>
</dbReference>
<dbReference type="NCBIfam" id="TIGR01164">
    <property type="entry name" value="rplP_bact"/>
    <property type="match status" value="1"/>
</dbReference>
<accession>A0A348G6K8</accession>
<dbReference type="CDD" id="cd01433">
    <property type="entry name" value="Ribosomal_L16_L10e"/>
    <property type="match status" value="1"/>
</dbReference>
<dbReference type="AlphaFoldDB" id="A0A348G6K8"/>
<evidence type="ECO:0000313" key="6">
    <source>
        <dbReference type="EMBL" id="BBF98305.1"/>
    </source>
</evidence>
<dbReference type="PROSITE" id="PS00701">
    <property type="entry name" value="RIBOSOMAL_L16_2"/>
    <property type="match status" value="1"/>
</dbReference>
<geneLocation type="mitochondrion" evidence="6"/>
<dbReference type="InterPro" id="IPR036920">
    <property type="entry name" value="Ribosomal_uL16_sf"/>
</dbReference>
<comment type="similarity">
    <text evidence="1 4">Belongs to the universal ribosomal protein uL16 family.</text>
</comment>
<dbReference type="PANTHER" id="PTHR12220:SF13">
    <property type="entry name" value="LARGE RIBOSOMAL SUBUNIT PROTEIN UL16M"/>
    <property type="match status" value="1"/>
</dbReference>
<dbReference type="PANTHER" id="PTHR12220">
    <property type="entry name" value="50S/60S RIBOSOMAL PROTEIN L16"/>
    <property type="match status" value="1"/>
</dbReference>
<dbReference type="GO" id="GO:0003735">
    <property type="term" value="F:structural constituent of ribosome"/>
    <property type="evidence" value="ECO:0007669"/>
    <property type="project" value="InterPro"/>
</dbReference>
<name>A0A348G6K8_9CRYP</name>
<keyword evidence="2 4" id="KW-0689">Ribosomal protein</keyword>
<dbReference type="PRINTS" id="PR00060">
    <property type="entry name" value="RIBOSOMALL16"/>
</dbReference>
<dbReference type="Pfam" id="PF00252">
    <property type="entry name" value="Ribosomal_L16"/>
    <property type="match status" value="1"/>
</dbReference>
<dbReference type="GO" id="GO:0032543">
    <property type="term" value="P:mitochondrial translation"/>
    <property type="evidence" value="ECO:0007669"/>
    <property type="project" value="TreeGrafter"/>
</dbReference>
<keyword evidence="6" id="KW-0496">Mitochondrion</keyword>
<evidence type="ECO:0000256" key="5">
    <source>
        <dbReference type="SAM" id="MobiDB-lite"/>
    </source>
</evidence>
<evidence type="ECO:0000256" key="2">
    <source>
        <dbReference type="ARBA" id="ARBA00022980"/>
    </source>
</evidence>
<dbReference type="EMBL" id="AP018919">
    <property type="protein sequence ID" value="BBF98305.1"/>
    <property type="molecule type" value="Genomic_DNA"/>
</dbReference>
<evidence type="ECO:0000256" key="1">
    <source>
        <dbReference type="ARBA" id="ARBA00008931"/>
    </source>
</evidence>
<proteinExistence type="inferred from homology"/>
<feature type="region of interest" description="Disordered" evidence="5">
    <location>
        <begin position="1"/>
        <end position="20"/>
    </location>
</feature>
<keyword evidence="3 4" id="KW-0687">Ribonucleoprotein</keyword>
<dbReference type="Gene3D" id="3.90.1170.10">
    <property type="entry name" value="Ribosomal protein L10e/L16"/>
    <property type="match status" value="1"/>
</dbReference>
<dbReference type="InterPro" id="IPR016180">
    <property type="entry name" value="Ribosomal_uL16_dom"/>
</dbReference>
<dbReference type="InterPro" id="IPR020798">
    <property type="entry name" value="Ribosomal_uL16_CS"/>
</dbReference>
<sequence length="139" mass="16143">MLFPKNRKFQKEQKRKGKHFNRREGEVHLVHGKYGLRVLESGQLTAKQLETVQKVILRKMQHAGKLWLKIFPSIPRTAKPREVRMGKGKGKVSFWVAKIRSDQIIIEIDGNFSPVYAKEILFSAARKLPFKSCFVHGLF</sequence>
<dbReference type="SUPFAM" id="SSF54686">
    <property type="entry name" value="Ribosomal protein L16p/L10e"/>
    <property type="match status" value="1"/>
</dbReference>
<organism evidence="6">
    <name type="scientific">Goniomonas avonlea</name>
    <dbReference type="NCBI Taxonomy" id="1255295"/>
    <lineage>
        <taxon>Eukaryota</taxon>
        <taxon>Cryptophyceae</taxon>
        <taxon>Cyathomonadacea</taxon>
        <taxon>Goniomonadaceae</taxon>
        <taxon>Goniomonas</taxon>
    </lineage>
</organism>
<dbReference type="GO" id="GO:0019843">
    <property type="term" value="F:rRNA binding"/>
    <property type="evidence" value="ECO:0007669"/>
    <property type="project" value="InterPro"/>
</dbReference>
<evidence type="ECO:0000256" key="4">
    <source>
        <dbReference type="RuleBase" id="RU004413"/>
    </source>
</evidence>
<dbReference type="InterPro" id="IPR047873">
    <property type="entry name" value="Ribosomal_uL16"/>
</dbReference>
<dbReference type="GO" id="GO:0005762">
    <property type="term" value="C:mitochondrial large ribosomal subunit"/>
    <property type="evidence" value="ECO:0007669"/>
    <property type="project" value="TreeGrafter"/>
</dbReference>
<reference evidence="6" key="1">
    <citation type="journal article" date="2018" name="BMC Biol.">
        <title>Nuclear genome sequence of the plastid-lacking cryptomonad Goniomonas avonlea provides insights into the evolution of secondary plastids.</title>
        <authorList>
            <person name="Cenci U."/>
            <person name="Sibbald S.J."/>
            <person name="Curtis B.A."/>
            <person name="Kamikawa R."/>
            <person name="Eme L."/>
            <person name="Moog D."/>
            <person name="Henrissat B."/>
            <person name="Marechal E."/>
            <person name="Chabi M."/>
            <person name="Djemiel C."/>
            <person name="Roger A.J."/>
            <person name="Kim E."/>
            <person name="Archibald J.M."/>
        </authorList>
    </citation>
    <scope>NUCLEOTIDE SEQUENCE</scope>
</reference>